<name>A0A132PFU6_9MYCO</name>
<organism evidence="2 3">
    <name type="scientific">Mycolicibacterium wolinskyi</name>
    <dbReference type="NCBI Taxonomy" id="59750"/>
    <lineage>
        <taxon>Bacteria</taxon>
        <taxon>Bacillati</taxon>
        <taxon>Actinomycetota</taxon>
        <taxon>Actinomycetes</taxon>
        <taxon>Mycobacteriales</taxon>
        <taxon>Mycobacteriaceae</taxon>
        <taxon>Mycolicibacterium</taxon>
    </lineage>
</organism>
<dbReference type="PATRIC" id="fig|59750.3.peg.3582"/>
<comment type="caution">
    <text evidence="2">The sequence shown here is derived from an EMBL/GenBank/DDBJ whole genome shotgun (WGS) entry which is preliminary data.</text>
</comment>
<dbReference type="EMBL" id="LGTW01000024">
    <property type="protein sequence ID" value="KWX20852.1"/>
    <property type="molecule type" value="Genomic_DNA"/>
</dbReference>
<reference evidence="2 3" key="1">
    <citation type="submission" date="2015-07" db="EMBL/GenBank/DDBJ databases">
        <title>A draft genome sequence of Mycobacterium wolinskyi.</title>
        <authorList>
            <person name="de Man T.J."/>
            <person name="Perry K.A."/>
            <person name="Coulliette A.D."/>
            <person name="Jensen B."/>
            <person name="Toney N.C."/>
            <person name="Limbago B.M."/>
            <person name="Noble-Wang J."/>
        </authorList>
    </citation>
    <scope>NUCLEOTIDE SEQUENCE [LARGE SCALE GENOMIC DNA]</scope>
    <source>
        <strain evidence="2 3">CDC_01</strain>
    </source>
</reference>
<protein>
    <submittedName>
        <fullName evidence="2">Uncharacterized protein</fullName>
    </submittedName>
</protein>
<dbReference type="Proteomes" id="UP000070612">
    <property type="component" value="Unassembled WGS sequence"/>
</dbReference>
<evidence type="ECO:0000313" key="3">
    <source>
        <dbReference type="Proteomes" id="UP000070612"/>
    </source>
</evidence>
<evidence type="ECO:0000313" key="2">
    <source>
        <dbReference type="EMBL" id="KWX20852.1"/>
    </source>
</evidence>
<dbReference type="AlphaFoldDB" id="A0A132PFU6"/>
<accession>A0A132PFU6</accession>
<sequence length="376" mass="42285">MSSVRVMSDKRRARRAKQDRRDARRAKKRNLENRAEPTLTDIVRRAMARGHPAYLLDLASRAIHAAQWDTSRLDNILTNLIGMRNRETTALLAVVAELLVDEPAAQLRCRQELAERNEHLPRWISALPRVEAYRAVRRTHVLGDADELVIGARLDGHHELTVAVEIDHNMLSGIVDGGVVPDPIDEALARVAESSTDTDVVEMSLADARAWIENAFIKPTFMPTADNWPLYRPLVQWLVQRLPEGGTHRSRAVDWKAAEELCDAFFATDAAAPFTDHSHRDLLLELLDDDRDPSRWSAARVEGAIGGTQYFDDWIPLEVALDAPDLLRAFIPFAHAQSGIRDELTSQTVAVLDELRSSYKREMLSQAEYLGLDDAV</sequence>
<feature type="compositionally biased region" description="Basic residues" evidence="1">
    <location>
        <begin position="11"/>
        <end position="28"/>
    </location>
</feature>
<proteinExistence type="predicted"/>
<feature type="region of interest" description="Disordered" evidence="1">
    <location>
        <begin position="1"/>
        <end position="35"/>
    </location>
</feature>
<evidence type="ECO:0000256" key="1">
    <source>
        <dbReference type="SAM" id="MobiDB-lite"/>
    </source>
</evidence>
<keyword evidence="3" id="KW-1185">Reference proteome</keyword>
<gene>
    <name evidence="2" type="ORF">AFM11_28520</name>
</gene>